<dbReference type="AlphaFoldDB" id="A0A178M9G5"/>
<dbReference type="Gene3D" id="3.90.550.10">
    <property type="entry name" value="Spore Coat Polysaccharide Biosynthesis Protein SpsA, Chain A"/>
    <property type="match status" value="1"/>
</dbReference>
<reference evidence="2 3" key="1">
    <citation type="submission" date="2016-04" db="EMBL/GenBank/DDBJ databases">
        <title>Draft genome sequence of freshwater magnetotactic bacteria Magnetospirillum marisnigri SP-1 and Magnetospirillum moscoviense BB-1.</title>
        <authorList>
            <person name="Koziaeva V."/>
            <person name="Dziuba M.V."/>
            <person name="Ivanov T.M."/>
            <person name="Kuznetsov B."/>
            <person name="Grouzdev D.S."/>
        </authorList>
    </citation>
    <scope>NUCLEOTIDE SEQUENCE [LARGE SCALE GENOMIC DNA]</scope>
    <source>
        <strain evidence="2 3">BB-1</strain>
    </source>
</reference>
<keyword evidence="3" id="KW-1185">Reference proteome</keyword>
<evidence type="ECO:0000259" key="1">
    <source>
        <dbReference type="Pfam" id="PF00483"/>
    </source>
</evidence>
<dbReference type="SUPFAM" id="SSF53448">
    <property type="entry name" value="Nucleotide-diphospho-sugar transferases"/>
    <property type="match status" value="1"/>
</dbReference>
<dbReference type="InterPro" id="IPR005835">
    <property type="entry name" value="NTP_transferase_dom"/>
</dbReference>
<sequence length="256" mass="28864">MKCVIVAGGRGTRLGGETEYRPKPMVEIGGRPILWHIMKTYSHYGIDDFVICLGYKGEVIKDYFLNYRQHEADLTIDLGRNEVRALAETNEPWRVSLLETGLDTQTAGRLARIARHLEGETFCFTYGDGLADVPIDQLLSFHRQHGRKATVTAVRPPGRFGRLDVDGDRVRGMAEKPPGDGDWINGGFFVLEPSALVGIEGDEVAWEQGPMQDLAAQGEMMAFKHRGFWQPMDTMRDKLMLEDLWATGRAPWKVWV</sequence>
<protein>
    <submittedName>
        <fullName evidence="2">Glucose-1-phosphate cytidylyltransferase</fullName>
    </submittedName>
</protein>
<dbReference type="Proteomes" id="UP000078543">
    <property type="component" value="Unassembled WGS sequence"/>
</dbReference>
<dbReference type="PANTHER" id="PTHR47183">
    <property type="entry name" value="GLUCOSE-1-PHOSPHATE CYTIDYLYLTRANSFERASE-RELATED"/>
    <property type="match status" value="1"/>
</dbReference>
<dbReference type="InterPro" id="IPR029044">
    <property type="entry name" value="Nucleotide-diphossugar_trans"/>
</dbReference>
<dbReference type="RefSeq" id="WP_068504179.1">
    <property type="nucleotide sequence ID" value="NZ_LWQU01000185.1"/>
</dbReference>
<proteinExistence type="predicted"/>
<dbReference type="EMBL" id="LWQU01000185">
    <property type="protein sequence ID" value="OAN45382.1"/>
    <property type="molecule type" value="Genomic_DNA"/>
</dbReference>
<organism evidence="2 3">
    <name type="scientific">Magnetospirillum moscoviense</name>
    <dbReference type="NCBI Taxonomy" id="1437059"/>
    <lineage>
        <taxon>Bacteria</taxon>
        <taxon>Pseudomonadati</taxon>
        <taxon>Pseudomonadota</taxon>
        <taxon>Alphaproteobacteria</taxon>
        <taxon>Rhodospirillales</taxon>
        <taxon>Rhodospirillaceae</taxon>
        <taxon>Magnetospirillum</taxon>
    </lineage>
</organism>
<dbReference type="STRING" id="1437059.A6A05_04485"/>
<comment type="caution">
    <text evidence="2">The sequence shown here is derived from an EMBL/GenBank/DDBJ whole genome shotgun (WGS) entry which is preliminary data.</text>
</comment>
<gene>
    <name evidence="2" type="ORF">A6A05_04485</name>
</gene>
<keyword evidence="2" id="KW-0808">Transferase</keyword>
<accession>A0A178M9G5</accession>
<dbReference type="Pfam" id="PF00483">
    <property type="entry name" value="NTP_transferase"/>
    <property type="match status" value="1"/>
</dbReference>
<dbReference type="InterPro" id="IPR013446">
    <property type="entry name" value="G1P_cyt_trans-like"/>
</dbReference>
<dbReference type="InterPro" id="IPR046981">
    <property type="entry name" value="G1P_cyt_trans"/>
</dbReference>
<dbReference type="GO" id="GO:0009243">
    <property type="term" value="P:O antigen biosynthetic process"/>
    <property type="evidence" value="ECO:0007669"/>
    <property type="project" value="InterPro"/>
</dbReference>
<dbReference type="OrthoDB" id="9814110at2"/>
<feature type="domain" description="Nucleotidyl transferase" evidence="1">
    <location>
        <begin position="3"/>
        <end position="199"/>
    </location>
</feature>
<evidence type="ECO:0000313" key="3">
    <source>
        <dbReference type="Proteomes" id="UP000078543"/>
    </source>
</evidence>
<keyword evidence="2" id="KW-0548">Nucleotidyltransferase</keyword>
<name>A0A178M9G5_9PROT</name>
<dbReference type="NCBIfam" id="TIGR02623">
    <property type="entry name" value="G1P_cyt_trans"/>
    <property type="match status" value="1"/>
</dbReference>
<dbReference type="GO" id="GO:0047343">
    <property type="term" value="F:glucose-1-phosphate cytidylyltransferase activity"/>
    <property type="evidence" value="ECO:0007669"/>
    <property type="project" value="InterPro"/>
</dbReference>
<evidence type="ECO:0000313" key="2">
    <source>
        <dbReference type="EMBL" id="OAN45382.1"/>
    </source>
</evidence>
<dbReference type="PANTHER" id="PTHR47183:SF1">
    <property type="entry name" value="GLUCOSE-1-PHOSPHATE CYTIDYLYLTRANSFERASE"/>
    <property type="match status" value="1"/>
</dbReference>
<dbReference type="CDD" id="cd02524">
    <property type="entry name" value="G1P_cytidylyltransferase"/>
    <property type="match status" value="1"/>
</dbReference>